<dbReference type="InterPro" id="IPR010131">
    <property type="entry name" value="MdtP/NodT-like"/>
</dbReference>
<keyword evidence="2" id="KW-0472">Membrane</keyword>
<gene>
    <name evidence="5" type="ORF">PSQ39_01605</name>
</gene>
<evidence type="ECO:0000256" key="1">
    <source>
        <dbReference type="ARBA" id="ARBA00007613"/>
    </source>
</evidence>
<evidence type="ECO:0000256" key="3">
    <source>
        <dbReference type="SAM" id="Coils"/>
    </source>
</evidence>
<organism evidence="5 6">
    <name type="scientific">Curvibacter microcysteis</name>
    <dbReference type="NCBI Taxonomy" id="3026419"/>
    <lineage>
        <taxon>Bacteria</taxon>
        <taxon>Pseudomonadati</taxon>
        <taxon>Pseudomonadota</taxon>
        <taxon>Betaproteobacteria</taxon>
        <taxon>Burkholderiales</taxon>
        <taxon>Comamonadaceae</taxon>
        <taxon>Curvibacter</taxon>
    </lineage>
</organism>
<name>A0ABT5MDS1_9BURK</name>
<dbReference type="NCBIfam" id="TIGR01845">
    <property type="entry name" value="outer_NodT"/>
    <property type="match status" value="1"/>
</dbReference>
<feature type="coiled-coil region" evidence="3">
    <location>
        <begin position="197"/>
        <end position="269"/>
    </location>
</feature>
<keyword evidence="2" id="KW-0812">Transmembrane</keyword>
<dbReference type="PANTHER" id="PTHR30203">
    <property type="entry name" value="OUTER MEMBRANE CATION EFFLUX PROTEIN"/>
    <property type="match status" value="1"/>
</dbReference>
<evidence type="ECO:0000256" key="2">
    <source>
        <dbReference type="RuleBase" id="RU362097"/>
    </source>
</evidence>
<dbReference type="SUPFAM" id="SSF56954">
    <property type="entry name" value="Outer membrane efflux proteins (OEP)"/>
    <property type="match status" value="1"/>
</dbReference>
<keyword evidence="6" id="KW-1185">Reference proteome</keyword>
<dbReference type="Pfam" id="PF02321">
    <property type="entry name" value="OEP"/>
    <property type="match status" value="2"/>
</dbReference>
<proteinExistence type="inferred from homology"/>
<protein>
    <submittedName>
        <fullName evidence="5">Efflux transporter outer membrane subunit</fullName>
    </submittedName>
</protein>
<feature type="chain" id="PRO_5044997607" evidence="2">
    <location>
        <begin position="26"/>
        <end position="493"/>
    </location>
</feature>
<feature type="region of interest" description="Disordered" evidence="4">
    <location>
        <begin position="40"/>
        <end position="63"/>
    </location>
</feature>
<dbReference type="Proteomes" id="UP001528672">
    <property type="component" value="Unassembled WGS sequence"/>
</dbReference>
<accession>A0ABT5MDS1</accession>
<dbReference type="InterPro" id="IPR003423">
    <property type="entry name" value="OMP_efflux"/>
</dbReference>
<dbReference type="EMBL" id="JAQSIO010000001">
    <property type="protein sequence ID" value="MDD0813315.1"/>
    <property type="molecule type" value="Genomic_DNA"/>
</dbReference>
<evidence type="ECO:0000256" key="4">
    <source>
        <dbReference type="SAM" id="MobiDB-lite"/>
    </source>
</evidence>
<evidence type="ECO:0000313" key="5">
    <source>
        <dbReference type="EMBL" id="MDD0813315.1"/>
    </source>
</evidence>
<comment type="similarity">
    <text evidence="1 2">Belongs to the outer membrane factor (OMF) (TC 1.B.17) family.</text>
</comment>
<feature type="compositionally biased region" description="Polar residues" evidence="4">
    <location>
        <begin position="41"/>
        <end position="56"/>
    </location>
</feature>
<sequence length="493" mass="52565">MSASSPTPLRRPLWLALSLSGLLLAGCSAVGPDYQRPAVTTPAQWQTEPGWQSGQPRDTEPKGSWWTLYGDSQLNALMDLAQRQNNTLALAQSRLEQARAQTSSALGALLPRVGLQGGTSRYQTSANRPVTSYTSTNSSVQQNDYNLALTVSYEVDLSGRVRRQLEGARASEAQSQSDLENTRLLLGAQLASSYLALRGLDAEIEVLQQTLRAQRKTLDFVNARHELGSASGIDVGQQQGLLSGTEAQLQSLQDTRARFEHALATLTGQPAPTFRLSANSQLPVPPQVALGQPADLLERRPDIASAERAMAAANAQIGIASSGYYPSLTLSSLYGDDSGSLAKLFSGPSLLWSLGLSATQTLFDGGRTTAAVNVAKASYQQASANYRQAVLVAFQEVQDGLSTQAALRQSSRALQQAVASAEKVLSLSQARYQAGASSLLEVVLAQQTLLGYQRQEVQNRSQQLLTSVQLVKALGGGWQAEPGTALATQTRAP</sequence>
<keyword evidence="2" id="KW-1134">Transmembrane beta strand</keyword>
<dbReference type="Gene3D" id="1.20.1600.10">
    <property type="entry name" value="Outer membrane efflux proteins (OEP)"/>
    <property type="match status" value="1"/>
</dbReference>
<keyword evidence="3" id="KW-0175">Coiled coil</keyword>
<keyword evidence="2" id="KW-0564">Palmitate</keyword>
<dbReference type="Gene3D" id="2.20.200.10">
    <property type="entry name" value="Outer membrane efflux proteins (OEP)"/>
    <property type="match status" value="1"/>
</dbReference>
<reference evidence="5 6" key="1">
    <citation type="submission" date="2023-02" db="EMBL/GenBank/DDBJ databases">
        <title>Bacterial whole genome sequence for Curvibacter sp. HBC28.</title>
        <authorList>
            <person name="Le V."/>
            <person name="Ko S.-R."/>
            <person name="Ahn C.-Y."/>
            <person name="Oh H.-M."/>
        </authorList>
    </citation>
    <scope>NUCLEOTIDE SEQUENCE [LARGE SCALE GENOMIC DNA]</scope>
    <source>
        <strain evidence="5 6">HBC28</strain>
    </source>
</reference>
<dbReference type="RefSeq" id="WP_273924841.1">
    <property type="nucleotide sequence ID" value="NZ_JAQSIO010000001.1"/>
</dbReference>
<keyword evidence="2" id="KW-0732">Signal</keyword>
<keyword evidence="2" id="KW-0449">Lipoprotein</keyword>
<comment type="subcellular location">
    <subcellularLocation>
        <location evidence="2">Cell membrane</location>
        <topology evidence="2">Lipid-anchor</topology>
    </subcellularLocation>
</comment>
<feature type="signal peptide" evidence="2">
    <location>
        <begin position="1"/>
        <end position="25"/>
    </location>
</feature>
<evidence type="ECO:0000313" key="6">
    <source>
        <dbReference type="Proteomes" id="UP001528672"/>
    </source>
</evidence>
<comment type="caution">
    <text evidence="5">The sequence shown here is derived from an EMBL/GenBank/DDBJ whole genome shotgun (WGS) entry which is preliminary data.</text>
</comment>
<dbReference type="PANTHER" id="PTHR30203:SF33">
    <property type="entry name" value="BLR4455 PROTEIN"/>
    <property type="match status" value="1"/>
</dbReference>